<keyword evidence="1" id="KW-0175">Coiled coil</keyword>
<dbReference type="RefSeq" id="XP_001018858.1">
    <property type="nucleotide sequence ID" value="XM_001018858.1"/>
</dbReference>
<accession>Q23PS2</accession>
<evidence type="ECO:0000256" key="2">
    <source>
        <dbReference type="SAM" id="MobiDB-lite"/>
    </source>
</evidence>
<feature type="coiled-coil region" evidence="1">
    <location>
        <begin position="242"/>
        <end position="298"/>
    </location>
</feature>
<dbReference type="Proteomes" id="UP000009168">
    <property type="component" value="Unassembled WGS sequence"/>
</dbReference>
<dbReference type="HOGENOM" id="CLU_892786_0_0_1"/>
<dbReference type="InParanoid" id="Q23PS2"/>
<gene>
    <name evidence="3" type="ORF">TTHERM_00463610</name>
</gene>
<proteinExistence type="predicted"/>
<evidence type="ECO:0000256" key="1">
    <source>
        <dbReference type="SAM" id="Coils"/>
    </source>
</evidence>
<reference evidence="4" key="1">
    <citation type="journal article" date="2006" name="PLoS Biol.">
        <title>Macronuclear genome sequence of the ciliate Tetrahymena thermophila, a model eukaryote.</title>
        <authorList>
            <person name="Eisen J.A."/>
            <person name="Coyne R.S."/>
            <person name="Wu M."/>
            <person name="Wu D."/>
            <person name="Thiagarajan M."/>
            <person name="Wortman J.R."/>
            <person name="Badger J.H."/>
            <person name="Ren Q."/>
            <person name="Amedeo P."/>
            <person name="Jones K.M."/>
            <person name="Tallon L.J."/>
            <person name="Delcher A.L."/>
            <person name="Salzberg S.L."/>
            <person name="Silva J.C."/>
            <person name="Haas B.J."/>
            <person name="Majoros W.H."/>
            <person name="Farzad M."/>
            <person name="Carlton J.M."/>
            <person name="Smith R.K. Jr."/>
            <person name="Garg J."/>
            <person name="Pearlman R.E."/>
            <person name="Karrer K.M."/>
            <person name="Sun L."/>
            <person name="Manning G."/>
            <person name="Elde N.C."/>
            <person name="Turkewitz A.P."/>
            <person name="Asai D.J."/>
            <person name="Wilkes D.E."/>
            <person name="Wang Y."/>
            <person name="Cai H."/>
            <person name="Collins K."/>
            <person name="Stewart B.A."/>
            <person name="Lee S.R."/>
            <person name="Wilamowska K."/>
            <person name="Weinberg Z."/>
            <person name="Ruzzo W.L."/>
            <person name="Wloga D."/>
            <person name="Gaertig J."/>
            <person name="Frankel J."/>
            <person name="Tsao C.-C."/>
            <person name="Gorovsky M.A."/>
            <person name="Keeling P.J."/>
            <person name="Waller R.F."/>
            <person name="Patron N.J."/>
            <person name="Cherry J.M."/>
            <person name="Stover N.A."/>
            <person name="Krieger C.J."/>
            <person name="del Toro C."/>
            <person name="Ryder H.F."/>
            <person name="Williamson S.C."/>
            <person name="Barbeau R.A."/>
            <person name="Hamilton E.P."/>
            <person name="Orias E."/>
        </authorList>
    </citation>
    <scope>NUCLEOTIDE SEQUENCE [LARGE SCALE GENOMIC DNA]</scope>
    <source>
        <strain evidence="4">SB210</strain>
    </source>
</reference>
<dbReference type="EMBL" id="GG662650">
    <property type="protein sequence ID" value="EAR98613.1"/>
    <property type="molecule type" value="Genomic_DNA"/>
</dbReference>
<dbReference type="GeneID" id="7843641"/>
<keyword evidence="4" id="KW-1185">Reference proteome</keyword>
<name>Q23PS2_TETTS</name>
<dbReference type="AlphaFoldDB" id="Q23PS2"/>
<feature type="region of interest" description="Disordered" evidence="2">
    <location>
        <begin position="133"/>
        <end position="160"/>
    </location>
</feature>
<sequence>MEEYKLKRYTDFDRYNYQEEQNEKKGNQLQNYFQKMQKFRDVEDKNQQINDKYQKERNGREINKLITKTNTEMGSTKYSKARILSNFEDNQEMLPQKKELAQSKSALILTKKQNNVDQQIYDQLTRFNVSPHKSHQNLSLPRIQNGNQVPTHKTSKSNFTTPKSYHDIQGNFQNAYQKQSQLQADYQKQRDRRIQMSEGQLNKIYQNQRDPRYLPYDQVYGYYPPFFNQNLYHKQKEDEEFKKKLINQNEKLMQMFEQMQRNHKEEISILKLREKHTLKMIKQQQEQIDLQNRKIEERDLPPPNFFLAPLHF</sequence>
<evidence type="ECO:0000313" key="4">
    <source>
        <dbReference type="Proteomes" id="UP000009168"/>
    </source>
</evidence>
<protein>
    <submittedName>
        <fullName evidence="3">Uncharacterized protein</fullName>
    </submittedName>
</protein>
<dbReference type="KEGG" id="tet:TTHERM_00463610"/>
<feature type="compositionally biased region" description="Polar residues" evidence="2">
    <location>
        <begin position="136"/>
        <end position="160"/>
    </location>
</feature>
<evidence type="ECO:0000313" key="3">
    <source>
        <dbReference type="EMBL" id="EAR98613.1"/>
    </source>
</evidence>
<organism evidence="3 4">
    <name type="scientific">Tetrahymena thermophila (strain SB210)</name>
    <dbReference type="NCBI Taxonomy" id="312017"/>
    <lineage>
        <taxon>Eukaryota</taxon>
        <taxon>Sar</taxon>
        <taxon>Alveolata</taxon>
        <taxon>Ciliophora</taxon>
        <taxon>Intramacronucleata</taxon>
        <taxon>Oligohymenophorea</taxon>
        <taxon>Hymenostomatida</taxon>
        <taxon>Tetrahymenina</taxon>
        <taxon>Tetrahymenidae</taxon>
        <taxon>Tetrahymena</taxon>
    </lineage>
</organism>